<proteinExistence type="predicted"/>
<accession>A0A6J6YHP0</accession>
<protein>
    <submittedName>
        <fullName evidence="1">Unannotated protein</fullName>
    </submittedName>
</protein>
<dbReference type="PANTHER" id="PTHR31563">
    <property type="entry name" value="ION CHANNEL POLLUX-RELATED"/>
    <property type="match status" value="1"/>
</dbReference>
<dbReference type="EMBL" id="CAFAAQ010000082">
    <property type="protein sequence ID" value="CAB4808971.1"/>
    <property type="molecule type" value="Genomic_DNA"/>
</dbReference>
<dbReference type="InterPro" id="IPR044849">
    <property type="entry name" value="CASTOR/POLLUX/SYM8-like"/>
</dbReference>
<dbReference type="AlphaFoldDB" id="A0A6J6YHP0"/>
<sequence>MQPETAETVKCILAVVAALEERESDADAPKKGDTPWVPPRVIAEFPRASGERVNLGSVLAERLKAVGVELVTAEAADLQAHIAAQVAFSPGLSAVFRDLVNFGGSEFYVRDCDKGLPAKTFGGARSICSGSRPVGMYSATGALPGGRRVLFCPPPATPLAGHQLLILAEEKAAAYESSFTANQEAAEGQAAPSDEALWGESADMLKSGSSETTLAAALANKDTERVLILGWNARAAELLISVRHMHPDAELTVVLPHWVERDDLLASYKDDHLKFEFAQEGIQAWVETYSAAPSGSHSRYHRVLLLADDTVAPEVADAEVLMSALAFRPSSNDLNPNSSVVEFRQRSSRYLTTAGVVDDHIIADSLLANLLAQYAVEPKMKLVLNRLLEVGGGQVELHAYVPSVKLVGRTDNDEIDPEDSLGELGLPANSLYLGFRMKPKSGVGLGEVVLNPPMGPKAPRVKRGEISDLIVLVPDRD</sequence>
<gene>
    <name evidence="1" type="ORF">UFOPK3046_01021</name>
</gene>
<dbReference type="GO" id="GO:0006811">
    <property type="term" value="P:monoatomic ion transport"/>
    <property type="evidence" value="ECO:0007669"/>
    <property type="project" value="InterPro"/>
</dbReference>
<name>A0A6J6YHP0_9ZZZZ</name>
<evidence type="ECO:0000313" key="1">
    <source>
        <dbReference type="EMBL" id="CAB4808971.1"/>
    </source>
</evidence>
<dbReference type="PANTHER" id="PTHR31563:SF10">
    <property type="entry name" value="ION CHANNEL POLLUX-RELATED"/>
    <property type="match status" value="1"/>
</dbReference>
<organism evidence="1">
    <name type="scientific">freshwater metagenome</name>
    <dbReference type="NCBI Taxonomy" id="449393"/>
    <lineage>
        <taxon>unclassified sequences</taxon>
        <taxon>metagenomes</taxon>
        <taxon>ecological metagenomes</taxon>
    </lineage>
</organism>
<reference evidence="1" key="1">
    <citation type="submission" date="2020-05" db="EMBL/GenBank/DDBJ databases">
        <authorList>
            <person name="Chiriac C."/>
            <person name="Salcher M."/>
            <person name="Ghai R."/>
            <person name="Kavagutti S V."/>
        </authorList>
    </citation>
    <scope>NUCLEOTIDE SEQUENCE</scope>
</reference>